<dbReference type="PANTHER" id="PTHR30146:SF154">
    <property type="entry name" value="TRANSCRIPTION REGULATOR, MEMBER OF GALR FAMILY"/>
    <property type="match status" value="1"/>
</dbReference>
<sequence length="338" mass="38035">MKVNQKYIADLLKVSRVTVTKALQDHPDIAISTRKKVKDLAQELGYIPNIVGRSLSTKKTGTIGVIVPKINHSFFSTLIEEMYLEAKNHGYKIILMVSFENEETELDNVKSLISMNVDGILMDPVSHSEKGEAFDLVEKHKKPLVYIDRKPRSIKTQNCVLFDDYNLSYSLTKQIIERGYEKLMYINGPKEINISYNRLRGFKDALKDFNIKTPENWILHAGFDKNSSKEKFLEFLKNNSNLPQAVMCVNDSTAIGVYNACKKIGVKIPEDIAVTGFGHVKVSSLLNPPLTTVKLDLKKACEVAVEKLINLIDSNNTANKNTIIGGKIIFRASVKENI</sequence>
<evidence type="ECO:0000256" key="1">
    <source>
        <dbReference type="ARBA" id="ARBA00023015"/>
    </source>
</evidence>
<gene>
    <name evidence="5" type="ORF">JCM19538_738</name>
</gene>
<reference evidence="6" key="1">
    <citation type="journal article" date="2014" name="Genome Announc.">
        <title>Draft Genome Sequence of Marine Flavobacterium Jejuia pallidilutea Strain 11shimoA1 and Pigmentation Mutants.</title>
        <authorList>
            <person name="Takatani N."/>
            <person name="Nakanishi M."/>
            <person name="Meirelles P."/>
            <person name="Mino S."/>
            <person name="Suda W."/>
            <person name="Oshima K."/>
            <person name="Hattori M."/>
            <person name="Ohkuma M."/>
            <person name="Hosokawa M."/>
            <person name="Miyashita K."/>
            <person name="Thompson F.L."/>
            <person name="Niwa A."/>
            <person name="Sawabe T."/>
            <person name="Sawabe T."/>
        </authorList>
    </citation>
    <scope>NUCLEOTIDE SEQUENCE [LARGE SCALE GENOMIC DNA]</scope>
    <source>
        <strain evidence="6">JCM 19538</strain>
    </source>
</reference>
<organism evidence="5 6">
    <name type="scientific">Jejuia pallidilutea</name>
    <dbReference type="NCBI Taxonomy" id="504487"/>
    <lineage>
        <taxon>Bacteria</taxon>
        <taxon>Pseudomonadati</taxon>
        <taxon>Bacteroidota</taxon>
        <taxon>Flavobacteriia</taxon>
        <taxon>Flavobacteriales</taxon>
        <taxon>Flavobacteriaceae</taxon>
        <taxon>Jejuia</taxon>
    </lineage>
</organism>
<keyword evidence="1" id="KW-0805">Transcription regulation</keyword>
<evidence type="ECO:0000256" key="3">
    <source>
        <dbReference type="ARBA" id="ARBA00023163"/>
    </source>
</evidence>
<evidence type="ECO:0000256" key="2">
    <source>
        <dbReference type="ARBA" id="ARBA00023125"/>
    </source>
</evidence>
<dbReference type="CDD" id="cd01392">
    <property type="entry name" value="HTH_LacI"/>
    <property type="match status" value="1"/>
</dbReference>
<dbReference type="Pfam" id="PF00356">
    <property type="entry name" value="LacI"/>
    <property type="match status" value="1"/>
</dbReference>
<feature type="domain" description="HTH lacI-type" evidence="4">
    <location>
        <begin position="3"/>
        <end position="57"/>
    </location>
</feature>
<dbReference type="Pfam" id="PF00532">
    <property type="entry name" value="Peripla_BP_1"/>
    <property type="match status" value="1"/>
</dbReference>
<dbReference type="SUPFAM" id="SSF53822">
    <property type="entry name" value="Periplasmic binding protein-like I"/>
    <property type="match status" value="1"/>
</dbReference>
<dbReference type="PANTHER" id="PTHR30146">
    <property type="entry name" value="LACI-RELATED TRANSCRIPTIONAL REPRESSOR"/>
    <property type="match status" value="1"/>
</dbReference>
<keyword evidence="3" id="KW-0804">Transcription</keyword>
<dbReference type="SUPFAM" id="SSF47413">
    <property type="entry name" value="lambda repressor-like DNA-binding domains"/>
    <property type="match status" value="1"/>
</dbReference>
<dbReference type="InterPro" id="IPR028082">
    <property type="entry name" value="Peripla_BP_I"/>
</dbReference>
<dbReference type="InterPro" id="IPR001761">
    <property type="entry name" value="Peripla_BP/Lac1_sug-bd_dom"/>
</dbReference>
<dbReference type="Proteomes" id="UP000030184">
    <property type="component" value="Unassembled WGS sequence"/>
</dbReference>
<dbReference type="GO" id="GO:0003700">
    <property type="term" value="F:DNA-binding transcription factor activity"/>
    <property type="evidence" value="ECO:0007669"/>
    <property type="project" value="TreeGrafter"/>
</dbReference>
<dbReference type="SMART" id="SM00354">
    <property type="entry name" value="HTH_LACI"/>
    <property type="match status" value="1"/>
</dbReference>
<dbReference type="EMBL" id="BBNY01000070">
    <property type="protein sequence ID" value="GAL90271.1"/>
    <property type="molecule type" value="Genomic_DNA"/>
</dbReference>
<dbReference type="CDD" id="cd06267">
    <property type="entry name" value="PBP1_LacI_sugar_binding-like"/>
    <property type="match status" value="1"/>
</dbReference>
<evidence type="ECO:0000313" key="6">
    <source>
        <dbReference type="Proteomes" id="UP000030184"/>
    </source>
</evidence>
<keyword evidence="6" id="KW-1185">Reference proteome</keyword>
<dbReference type="Gene3D" id="1.10.260.40">
    <property type="entry name" value="lambda repressor-like DNA-binding domains"/>
    <property type="match status" value="1"/>
</dbReference>
<comment type="caution">
    <text evidence="5">The sequence shown here is derived from an EMBL/GenBank/DDBJ whole genome shotgun (WGS) entry which is preliminary data.</text>
</comment>
<dbReference type="RefSeq" id="WP_045372373.1">
    <property type="nucleotide sequence ID" value="NZ_BBNY01000070.1"/>
</dbReference>
<dbReference type="PROSITE" id="PS50932">
    <property type="entry name" value="HTH_LACI_2"/>
    <property type="match status" value="1"/>
</dbReference>
<dbReference type="InterPro" id="IPR010982">
    <property type="entry name" value="Lambda_DNA-bd_dom_sf"/>
</dbReference>
<dbReference type="OrthoDB" id="9768806at2"/>
<dbReference type="Gene3D" id="3.40.50.2300">
    <property type="match status" value="2"/>
</dbReference>
<evidence type="ECO:0000313" key="5">
    <source>
        <dbReference type="EMBL" id="GAL90271.1"/>
    </source>
</evidence>
<dbReference type="AlphaFoldDB" id="A0A098LTP6"/>
<dbReference type="GO" id="GO:0000976">
    <property type="term" value="F:transcription cis-regulatory region binding"/>
    <property type="evidence" value="ECO:0007669"/>
    <property type="project" value="TreeGrafter"/>
</dbReference>
<evidence type="ECO:0000259" key="4">
    <source>
        <dbReference type="PROSITE" id="PS50932"/>
    </source>
</evidence>
<name>A0A098LTP6_9FLAO</name>
<dbReference type="InterPro" id="IPR000843">
    <property type="entry name" value="HTH_LacI"/>
</dbReference>
<proteinExistence type="predicted"/>
<keyword evidence="2" id="KW-0238">DNA-binding</keyword>
<accession>A0A098LTP6</accession>
<protein>
    <submittedName>
        <fullName evidence="5">Ribose operon repressor</fullName>
    </submittedName>
</protein>